<evidence type="ECO:0000313" key="3">
    <source>
        <dbReference type="Proteomes" id="UP000198822"/>
    </source>
</evidence>
<dbReference type="Gene3D" id="1.10.10.10">
    <property type="entry name" value="Winged helix-like DNA-binding domain superfamily/Winged helix DNA-binding domain"/>
    <property type="match status" value="1"/>
</dbReference>
<dbReference type="SUPFAM" id="SSF46785">
    <property type="entry name" value="Winged helix' DNA-binding domain"/>
    <property type="match status" value="1"/>
</dbReference>
<accession>A0A1G8EQ00</accession>
<keyword evidence="2" id="KW-0238">DNA-binding</keyword>
<dbReference type="RefSeq" id="WP_092504886.1">
    <property type="nucleotide sequence ID" value="NZ_LT629695.1"/>
</dbReference>
<dbReference type="NCBIfam" id="NF033788">
    <property type="entry name" value="HTH_metalloreg"/>
    <property type="match status" value="1"/>
</dbReference>
<dbReference type="GO" id="GO:0003700">
    <property type="term" value="F:DNA-binding transcription factor activity"/>
    <property type="evidence" value="ECO:0007669"/>
    <property type="project" value="InterPro"/>
</dbReference>
<dbReference type="GO" id="GO:0032791">
    <property type="term" value="F:lead ion binding"/>
    <property type="evidence" value="ECO:0007669"/>
    <property type="project" value="TreeGrafter"/>
</dbReference>
<dbReference type="Pfam" id="PF01022">
    <property type="entry name" value="HTH_5"/>
    <property type="match status" value="1"/>
</dbReference>
<dbReference type="PANTHER" id="PTHR39168">
    <property type="entry name" value="TRANSCRIPTIONAL REGULATOR-RELATED"/>
    <property type="match status" value="1"/>
</dbReference>
<dbReference type="EMBL" id="LT629695">
    <property type="protein sequence ID" value="SDH71976.1"/>
    <property type="molecule type" value="Genomic_DNA"/>
</dbReference>
<dbReference type="Proteomes" id="UP000198822">
    <property type="component" value="Chromosome I"/>
</dbReference>
<dbReference type="GO" id="GO:0003677">
    <property type="term" value="F:DNA binding"/>
    <property type="evidence" value="ECO:0007669"/>
    <property type="project" value="UniProtKB-KW"/>
</dbReference>
<dbReference type="GO" id="GO:0046686">
    <property type="term" value="P:response to cadmium ion"/>
    <property type="evidence" value="ECO:0007669"/>
    <property type="project" value="TreeGrafter"/>
</dbReference>
<feature type="domain" description="HTH arsR-type" evidence="1">
    <location>
        <begin position="9"/>
        <end position="103"/>
    </location>
</feature>
<evidence type="ECO:0000313" key="2">
    <source>
        <dbReference type="EMBL" id="SDH71976.1"/>
    </source>
</evidence>
<dbReference type="PANTHER" id="PTHR39168:SF2">
    <property type="entry name" value="HTH-TYPE TRANSCRIPTIONAL REGULATOR CMTR"/>
    <property type="match status" value="1"/>
</dbReference>
<sequence>MLTHPAPTDRDRAVDAMVRVGRAMGDATRARILLALVEAPQHPSGLADALALTRPNVSNHLACLRGCGLVVAQPEGRRTRYALADRHLATAIQALTDTVLAVDAGTTCDDPDCLQRGCCA</sequence>
<gene>
    <name evidence="2" type="ORF">SAMN04489720_2144</name>
</gene>
<dbReference type="AlphaFoldDB" id="A0A1G8EQ00"/>
<dbReference type="STRING" id="399736.SAMN04489720_2144"/>
<dbReference type="InterPro" id="IPR036388">
    <property type="entry name" value="WH-like_DNA-bd_sf"/>
</dbReference>
<dbReference type="GO" id="GO:0097063">
    <property type="term" value="F:cadmium ion sensor activity"/>
    <property type="evidence" value="ECO:0007669"/>
    <property type="project" value="TreeGrafter"/>
</dbReference>
<dbReference type="InterPro" id="IPR036390">
    <property type="entry name" value="WH_DNA-bd_sf"/>
</dbReference>
<proteinExistence type="predicted"/>
<name>A0A1G8EQ00_9MICO</name>
<dbReference type="SMART" id="SM00418">
    <property type="entry name" value="HTH_ARSR"/>
    <property type="match status" value="1"/>
</dbReference>
<dbReference type="CDD" id="cd00090">
    <property type="entry name" value="HTH_ARSR"/>
    <property type="match status" value="1"/>
</dbReference>
<dbReference type="InterPro" id="IPR001845">
    <property type="entry name" value="HTH_ArsR_DNA-bd_dom"/>
</dbReference>
<dbReference type="OrthoDB" id="3401849at2"/>
<dbReference type="PRINTS" id="PR00778">
    <property type="entry name" value="HTHARSR"/>
</dbReference>
<keyword evidence="3" id="KW-1185">Reference proteome</keyword>
<dbReference type="GO" id="GO:0010288">
    <property type="term" value="P:response to lead ion"/>
    <property type="evidence" value="ECO:0007669"/>
    <property type="project" value="TreeGrafter"/>
</dbReference>
<organism evidence="2 3">
    <name type="scientific">Agrococcus jejuensis</name>
    <dbReference type="NCBI Taxonomy" id="399736"/>
    <lineage>
        <taxon>Bacteria</taxon>
        <taxon>Bacillati</taxon>
        <taxon>Actinomycetota</taxon>
        <taxon>Actinomycetes</taxon>
        <taxon>Micrococcales</taxon>
        <taxon>Microbacteriaceae</taxon>
        <taxon>Agrococcus</taxon>
    </lineage>
</organism>
<reference evidence="3" key="1">
    <citation type="submission" date="2016-10" db="EMBL/GenBank/DDBJ databases">
        <authorList>
            <person name="Varghese N."/>
            <person name="Submissions S."/>
        </authorList>
    </citation>
    <scope>NUCLEOTIDE SEQUENCE [LARGE SCALE GENOMIC DNA]</scope>
    <source>
        <strain evidence="3">DSM 22002</strain>
    </source>
</reference>
<dbReference type="InterPro" id="IPR011991">
    <property type="entry name" value="ArsR-like_HTH"/>
</dbReference>
<protein>
    <submittedName>
        <fullName evidence="2">DNA-binding transcriptional regulator, ArsR family</fullName>
    </submittedName>
</protein>
<evidence type="ECO:0000259" key="1">
    <source>
        <dbReference type="PROSITE" id="PS50987"/>
    </source>
</evidence>
<dbReference type="InterPro" id="IPR052543">
    <property type="entry name" value="HTH_Metal-responsive_Reg"/>
</dbReference>
<dbReference type="PROSITE" id="PS50987">
    <property type="entry name" value="HTH_ARSR_2"/>
    <property type="match status" value="1"/>
</dbReference>